<comment type="catalytic activity">
    <reaction evidence="1">
        <text>ATP + protein L-histidine = ADP + protein N-phospho-L-histidine.</text>
        <dbReference type="EC" id="2.7.13.3"/>
    </reaction>
</comment>
<dbReference type="InterPro" id="IPR036890">
    <property type="entry name" value="HATPase_C_sf"/>
</dbReference>
<proteinExistence type="predicted"/>
<evidence type="ECO:0000256" key="9">
    <source>
        <dbReference type="ARBA" id="ARBA00023136"/>
    </source>
</evidence>
<dbReference type="EC" id="2.7.13.3" evidence="3"/>
<dbReference type="RefSeq" id="WP_281000052.1">
    <property type="nucleotide sequence ID" value="NZ_CP069362.1"/>
</dbReference>
<dbReference type="PRINTS" id="PR00344">
    <property type="entry name" value="BCTRLSENSOR"/>
</dbReference>
<evidence type="ECO:0000256" key="8">
    <source>
        <dbReference type="ARBA" id="ARBA00022989"/>
    </source>
</evidence>
<evidence type="ECO:0000256" key="2">
    <source>
        <dbReference type="ARBA" id="ARBA00004141"/>
    </source>
</evidence>
<evidence type="ECO:0000256" key="3">
    <source>
        <dbReference type="ARBA" id="ARBA00012438"/>
    </source>
</evidence>
<evidence type="ECO:0000259" key="11">
    <source>
        <dbReference type="PROSITE" id="PS50109"/>
    </source>
</evidence>
<dbReference type="SMART" id="SM00388">
    <property type="entry name" value="HisKA"/>
    <property type="match status" value="1"/>
</dbReference>
<gene>
    <name evidence="13" type="ORF">JRV97_02985</name>
</gene>
<dbReference type="PANTHER" id="PTHR45528:SF12">
    <property type="entry name" value="SENSOR HISTIDINE KINASE ARSS"/>
    <property type="match status" value="1"/>
</dbReference>
<organism evidence="13 14">
    <name type="scientific">Marinitoga aeolica</name>
    <dbReference type="NCBI Taxonomy" id="2809031"/>
    <lineage>
        <taxon>Bacteria</taxon>
        <taxon>Thermotogati</taxon>
        <taxon>Thermotogota</taxon>
        <taxon>Thermotogae</taxon>
        <taxon>Petrotogales</taxon>
        <taxon>Petrotogaceae</taxon>
        <taxon>Marinitoga</taxon>
    </lineage>
</organism>
<dbReference type="InterPro" id="IPR003660">
    <property type="entry name" value="HAMP_dom"/>
</dbReference>
<keyword evidence="8 10" id="KW-1133">Transmembrane helix</keyword>
<dbReference type="GO" id="GO:0016301">
    <property type="term" value="F:kinase activity"/>
    <property type="evidence" value="ECO:0007669"/>
    <property type="project" value="UniProtKB-KW"/>
</dbReference>
<feature type="domain" description="HAMP" evidence="12">
    <location>
        <begin position="181"/>
        <end position="233"/>
    </location>
</feature>
<dbReference type="EMBL" id="CP069362">
    <property type="protein sequence ID" value="WGS65534.1"/>
    <property type="molecule type" value="Genomic_DNA"/>
</dbReference>
<keyword evidence="5" id="KW-0808">Transferase</keyword>
<feature type="transmembrane region" description="Helical" evidence="10">
    <location>
        <begin position="12"/>
        <end position="39"/>
    </location>
</feature>
<name>A0ABY8PSB8_9BACT</name>
<accession>A0ABY8PSB8</accession>
<evidence type="ECO:0000256" key="5">
    <source>
        <dbReference type="ARBA" id="ARBA00022679"/>
    </source>
</evidence>
<keyword evidence="6 10" id="KW-0812">Transmembrane</keyword>
<evidence type="ECO:0000256" key="1">
    <source>
        <dbReference type="ARBA" id="ARBA00000085"/>
    </source>
</evidence>
<keyword evidence="7 13" id="KW-0418">Kinase</keyword>
<dbReference type="InterPro" id="IPR036097">
    <property type="entry name" value="HisK_dim/P_sf"/>
</dbReference>
<dbReference type="Pfam" id="PF00512">
    <property type="entry name" value="HisKA"/>
    <property type="match status" value="1"/>
</dbReference>
<dbReference type="Gene3D" id="3.30.565.10">
    <property type="entry name" value="Histidine kinase-like ATPase, C-terminal domain"/>
    <property type="match status" value="1"/>
</dbReference>
<comment type="subcellular location">
    <subcellularLocation>
        <location evidence="2">Membrane</location>
        <topology evidence="2">Multi-pass membrane protein</topology>
    </subcellularLocation>
</comment>
<dbReference type="InterPro" id="IPR050398">
    <property type="entry name" value="HssS/ArlS-like"/>
</dbReference>
<keyword evidence="14" id="KW-1185">Reference proteome</keyword>
<evidence type="ECO:0000256" key="7">
    <source>
        <dbReference type="ARBA" id="ARBA00022777"/>
    </source>
</evidence>
<evidence type="ECO:0000259" key="12">
    <source>
        <dbReference type="PROSITE" id="PS50885"/>
    </source>
</evidence>
<dbReference type="InterPro" id="IPR005467">
    <property type="entry name" value="His_kinase_dom"/>
</dbReference>
<evidence type="ECO:0000256" key="6">
    <source>
        <dbReference type="ARBA" id="ARBA00022692"/>
    </source>
</evidence>
<feature type="domain" description="Histidine kinase" evidence="11">
    <location>
        <begin position="241"/>
        <end position="443"/>
    </location>
</feature>
<dbReference type="Pfam" id="PF02518">
    <property type="entry name" value="HATPase_c"/>
    <property type="match status" value="1"/>
</dbReference>
<keyword evidence="4" id="KW-0597">Phosphoprotein</keyword>
<evidence type="ECO:0000313" key="13">
    <source>
        <dbReference type="EMBL" id="WGS65534.1"/>
    </source>
</evidence>
<evidence type="ECO:0000313" key="14">
    <source>
        <dbReference type="Proteomes" id="UP001232493"/>
    </source>
</evidence>
<keyword evidence="9 10" id="KW-0472">Membrane</keyword>
<dbReference type="Gene3D" id="6.10.340.10">
    <property type="match status" value="1"/>
</dbReference>
<sequence length="443" mass="51262">MVTFLKKSKKSVVVNLTIIYTMVMMVVLLAIIFSLRYFVERISVRSYAVILKQQIEKISQPFPSERMGVMMRNMNVLKDSERLKNSIISNKVVILDGIVLNDPYGIVNDEIYHIKKDFAVYKKDGLYYIFIKTRIFGDSNLIIGGPSLEYTALLGTFNLLSFRLSLISVLISIFISYYFAKQSLKPLLEISKEISEINVESLDKRIPEQKFIEFHTLTKNINSMLEKINKGYELQKQFVSDVSHELRTPLTSIVGYIKLIERWGKEDEEVFYESLNNMKESSNYLKEMVENLLLLTKADEEIKFEKVNLKEVIEKIIGIYKNENIKINTELKDIYINTNKDYLSILLKVIIENAIKYTKLNNENEIFIKLLDNSIEIIDKGPGIAKEEIPKIFERFYKSDKSRSTKGFGLGLSIAKRISEKIKVKIEVISDMGKGSTFKIKFS</sequence>
<dbReference type="PROSITE" id="PS50109">
    <property type="entry name" value="HIS_KIN"/>
    <property type="match status" value="1"/>
</dbReference>
<dbReference type="CDD" id="cd00075">
    <property type="entry name" value="HATPase"/>
    <property type="match status" value="1"/>
</dbReference>
<evidence type="ECO:0000256" key="4">
    <source>
        <dbReference type="ARBA" id="ARBA00022553"/>
    </source>
</evidence>
<dbReference type="InterPro" id="IPR003661">
    <property type="entry name" value="HisK_dim/P_dom"/>
</dbReference>
<dbReference type="InterPro" id="IPR004358">
    <property type="entry name" value="Sig_transdc_His_kin-like_C"/>
</dbReference>
<dbReference type="PROSITE" id="PS50885">
    <property type="entry name" value="HAMP"/>
    <property type="match status" value="1"/>
</dbReference>
<protein>
    <recommendedName>
        <fullName evidence="3">histidine kinase</fullName>
        <ecNumber evidence="3">2.7.13.3</ecNumber>
    </recommendedName>
</protein>
<evidence type="ECO:0000256" key="10">
    <source>
        <dbReference type="SAM" id="Phobius"/>
    </source>
</evidence>
<dbReference type="SUPFAM" id="SSF55874">
    <property type="entry name" value="ATPase domain of HSP90 chaperone/DNA topoisomerase II/histidine kinase"/>
    <property type="match status" value="1"/>
</dbReference>
<dbReference type="Gene3D" id="1.10.287.130">
    <property type="match status" value="1"/>
</dbReference>
<reference evidence="13 14" key="1">
    <citation type="submission" date="2021-02" db="EMBL/GenBank/DDBJ databases">
        <title>Characterization of Marinitoga sp. nov. str. BP5-C20A.</title>
        <authorList>
            <person name="Erauso G."/>
            <person name="Postec A."/>
        </authorList>
    </citation>
    <scope>NUCLEOTIDE SEQUENCE [LARGE SCALE GENOMIC DNA]</scope>
    <source>
        <strain evidence="13 14">BP5-C20A</strain>
    </source>
</reference>
<dbReference type="Proteomes" id="UP001232493">
    <property type="component" value="Chromosome"/>
</dbReference>
<dbReference type="SUPFAM" id="SSF47384">
    <property type="entry name" value="Homodimeric domain of signal transducing histidine kinase"/>
    <property type="match status" value="1"/>
</dbReference>
<dbReference type="InterPro" id="IPR003594">
    <property type="entry name" value="HATPase_dom"/>
</dbReference>
<dbReference type="SMART" id="SM00387">
    <property type="entry name" value="HATPase_c"/>
    <property type="match status" value="1"/>
</dbReference>
<dbReference type="PANTHER" id="PTHR45528">
    <property type="entry name" value="SENSOR HISTIDINE KINASE CPXA"/>
    <property type="match status" value="1"/>
</dbReference>
<dbReference type="CDD" id="cd00082">
    <property type="entry name" value="HisKA"/>
    <property type="match status" value="1"/>
</dbReference>